<evidence type="ECO:0000259" key="2">
    <source>
        <dbReference type="Pfam" id="PF07179"/>
    </source>
</evidence>
<reference evidence="3 4" key="1">
    <citation type="submission" date="2018-05" db="EMBL/GenBank/DDBJ databases">
        <title>Draft Genome Sequence of Arthrobacter cumminsii IME1328, Isolated from a Patient Who Suffered from Foot Ulcers in China.</title>
        <authorList>
            <person name="Li M."/>
            <person name="Jiang Z."/>
            <person name="Sun Q."/>
            <person name="Tong Y."/>
        </authorList>
    </citation>
    <scope>NUCLEOTIDE SEQUENCE [LARGE SCALE GENOMIC DNA]</scope>
    <source>
        <strain evidence="3 4">IME1328</strain>
    </source>
</reference>
<feature type="region of interest" description="Disordered" evidence="1">
    <location>
        <begin position="27"/>
        <end position="95"/>
    </location>
</feature>
<protein>
    <recommendedName>
        <fullName evidence="2">SseB protein N-terminal domain-containing protein</fullName>
    </recommendedName>
</protein>
<dbReference type="InterPro" id="IPR009839">
    <property type="entry name" value="SseB_N"/>
</dbReference>
<organism evidence="3 4">
    <name type="scientific">Pseudoglutamicibacter cumminsii</name>
    <dbReference type="NCBI Taxonomy" id="156979"/>
    <lineage>
        <taxon>Bacteria</taxon>
        <taxon>Bacillati</taxon>
        <taxon>Actinomycetota</taxon>
        <taxon>Actinomycetes</taxon>
        <taxon>Micrococcales</taxon>
        <taxon>Micrococcaceae</taxon>
        <taxon>Pseudoglutamicibacter</taxon>
    </lineage>
</organism>
<feature type="compositionally biased region" description="Basic and acidic residues" evidence="1">
    <location>
        <begin position="81"/>
        <end position="93"/>
    </location>
</feature>
<feature type="domain" description="SseB protein N-terminal" evidence="2">
    <location>
        <begin position="239"/>
        <end position="334"/>
    </location>
</feature>
<accession>A0ABX5L8J4</accession>
<gene>
    <name evidence="3" type="ORF">CAY35_04725</name>
</gene>
<keyword evidence="4" id="KW-1185">Reference proteome</keyword>
<evidence type="ECO:0000256" key="1">
    <source>
        <dbReference type="SAM" id="MobiDB-lite"/>
    </source>
</evidence>
<sequence length="341" mass="37013">MSALPSPSTTQPPGRPLRVVSCNLIAPAPQQPSGRVHPPMRDTGLMSHTHDHAHEHEHSHEHPHEHAQPRMSDTRSQAAIEHQEKFPRPEKDQPGGALLRSYIEYDQGPNGDTLLAFGSDFFGTKLYVPVAARSASGAVTHLVAHGFEELRVVEAAFSEEEARSLWTQIRPDDEVPEFAGLYGDELAEIAFKDTSFGASGITGIVVDPMDTGMLIRPEDETMQFPLRNGRLRAAVLASHDDAVEALMGEGEVVLMTQKTGDGDREGVAFMKNKETGEMILPVFSSTLEVFRHNPGGGSVMVPLASLRTTVKPGMGIVIDPASPEAVELPSTELEKVGYYQG</sequence>
<dbReference type="EMBL" id="QFWG01000004">
    <property type="protein sequence ID" value="PWI28020.1"/>
    <property type="molecule type" value="Genomic_DNA"/>
</dbReference>
<feature type="compositionally biased region" description="Basic and acidic residues" evidence="1">
    <location>
        <begin position="48"/>
        <end position="68"/>
    </location>
</feature>
<name>A0ABX5L8J4_9MICC</name>
<evidence type="ECO:0000313" key="4">
    <source>
        <dbReference type="Proteomes" id="UP000245514"/>
    </source>
</evidence>
<proteinExistence type="predicted"/>
<dbReference type="Proteomes" id="UP000245514">
    <property type="component" value="Unassembled WGS sequence"/>
</dbReference>
<evidence type="ECO:0000313" key="3">
    <source>
        <dbReference type="EMBL" id="PWI28020.1"/>
    </source>
</evidence>
<comment type="caution">
    <text evidence="3">The sequence shown here is derived from an EMBL/GenBank/DDBJ whole genome shotgun (WGS) entry which is preliminary data.</text>
</comment>
<dbReference type="Pfam" id="PF07179">
    <property type="entry name" value="SseB"/>
    <property type="match status" value="1"/>
</dbReference>